<sequence length="184" mass="20141">MTAQDSTLRIATITTPRGGRLGMTLCPGKIGPGRVHLWERDIEQDLAAIEAWGASGLLTLMEHHELVTYQVHDLPERARTHLGPNGWFHLPIVDCDVPDQSTEAAWEEMAPALHERLTHGRGLVLHCLGGLGRTGVVACRLLVEQGVEPEEALRSVRQARPGAVETPKQEAYVLRLEGGIRGTD</sequence>
<dbReference type="Gene3D" id="3.90.190.10">
    <property type="entry name" value="Protein tyrosine phosphatase superfamily"/>
    <property type="match status" value="1"/>
</dbReference>
<proteinExistence type="predicted"/>
<dbReference type="CDD" id="cd14505">
    <property type="entry name" value="CDKN3-like"/>
    <property type="match status" value="1"/>
</dbReference>
<dbReference type="InterPro" id="IPR000387">
    <property type="entry name" value="Tyr_Pase_dom"/>
</dbReference>
<comment type="caution">
    <text evidence="2">The sequence shown here is derived from an EMBL/GenBank/DDBJ whole genome shotgun (WGS) entry which is preliminary data.</text>
</comment>
<name>A0A540VSH2_9GAMM</name>
<dbReference type="Proteomes" id="UP000315400">
    <property type="component" value="Unassembled WGS sequence"/>
</dbReference>
<accession>A0A540VSH2</accession>
<protein>
    <recommendedName>
        <fullName evidence="1">Tyrosine specific protein phosphatases domain-containing protein</fullName>
    </recommendedName>
</protein>
<dbReference type="PROSITE" id="PS00383">
    <property type="entry name" value="TYR_PHOSPHATASE_1"/>
    <property type="match status" value="1"/>
</dbReference>
<dbReference type="InterPro" id="IPR029021">
    <property type="entry name" value="Prot-tyrosine_phosphatase-like"/>
</dbReference>
<dbReference type="PANTHER" id="PTHR23339">
    <property type="entry name" value="TYROSINE SPECIFIC PROTEIN PHOSPHATASE AND DUAL SPECIFICITY PROTEIN PHOSPHATASE"/>
    <property type="match status" value="1"/>
</dbReference>
<evidence type="ECO:0000313" key="3">
    <source>
        <dbReference type="Proteomes" id="UP000315400"/>
    </source>
</evidence>
<evidence type="ECO:0000259" key="1">
    <source>
        <dbReference type="PROSITE" id="PS50056"/>
    </source>
</evidence>
<dbReference type="PROSITE" id="PS50056">
    <property type="entry name" value="TYR_PHOSPHATASE_2"/>
    <property type="match status" value="1"/>
</dbReference>
<organism evidence="2 3">
    <name type="scientific">Spiribacter salinus</name>
    <dbReference type="NCBI Taxonomy" id="1335746"/>
    <lineage>
        <taxon>Bacteria</taxon>
        <taxon>Pseudomonadati</taxon>
        <taxon>Pseudomonadota</taxon>
        <taxon>Gammaproteobacteria</taxon>
        <taxon>Chromatiales</taxon>
        <taxon>Ectothiorhodospiraceae</taxon>
        <taxon>Spiribacter</taxon>
    </lineage>
</organism>
<gene>
    <name evidence="2" type="ORF">FKY71_07150</name>
</gene>
<dbReference type="InterPro" id="IPR016130">
    <property type="entry name" value="Tyr_Pase_AS"/>
</dbReference>
<dbReference type="Pfam" id="PF22785">
    <property type="entry name" value="Tc-R-P"/>
    <property type="match status" value="1"/>
</dbReference>
<dbReference type="AlphaFoldDB" id="A0A540VSH2"/>
<reference evidence="2 3" key="1">
    <citation type="submission" date="2019-06" db="EMBL/GenBank/DDBJ databases">
        <title>Metagenome assembled Genome of Spiribacter salinus SL48-SHIP from the microbial mat of Salt Lake 48 (Novosibirsk region, Russia).</title>
        <authorList>
            <person name="Shipova A."/>
            <person name="Rozanov A.S."/>
            <person name="Bryanskaya A.V."/>
            <person name="Peltek S.E."/>
        </authorList>
    </citation>
    <scope>NUCLEOTIDE SEQUENCE [LARGE SCALE GENOMIC DNA]</scope>
    <source>
        <strain evidence="2">SL48-SHIP-2</strain>
    </source>
</reference>
<dbReference type="EMBL" id="VIFK01000043">
    <property type="protein sequence ID" value="TQE99707.1"/>
    <property type="molecule type" value="Genomic_DNA"/>
</dbReference>
<feature type="domain" description="Tyrosine specific protein phosphatases" evidence="1">
    <location>
        <begin position="104"/>
        <end position="171"/>
    </location>
</feature>
<dbReference type="FunFam" id="3.90.190.10:FF:000157">
    <property type="entry name" value="Protein-tyrosine phosphatase"/>
    <property type="match status" value="1"/>
</dbReference>
<evidence type="ECO:0000313" key="2">
    <source>
        <dbReference type="EMBL" id="TQE99707.1"/>
    </source>
</evidence>
<dbReference type="InterPro" id="IPR050561">
    <property type="entry name" value="PTP"/>
</dbReference>
<dbReference type="SUPFAM" id="SSF52799">
    <property type="entry name" value="(Phosphotyrosine protein) phosphatases II"/>
    <property type="match status" value="1"/>
</dbReference>